<accession>E6MFK5</accession>
<reference evidence="1 2" key="1">
    <citation type="submission" date="2010-12" db="EMBL/GenBank/DDBJ databases">
        <authorList>
            <person name="Muzny D."/>
            <person name="Qin X."/>
            <person name="Deng J."/>
            <person name="Jiang H."/>
            <person name="Liu Y."/>
            <person name="Qu J."/>
            <person name="Song X.-Z."/>
            <person name="Zhang L."/>
            <person name="Thornton R."/>
            <person name="Coyle M."/>
            <person name="Francisco L."/>
            <person name="Jackson L."/>
            <person name="Javaid M."/>
            <person name="Korchina V."/>
            <person name="Kovar C."/>
            <person name="Mata R."/>
            <person name="Mathew T."/>
            <person name="Ngo R."/>
            <person name="Nguyen L."/>
            <person name="Nguyen N."/>
            <person name="Okwuonu G."/>
            <person name="Ongeri F."/>
            <person name="Pham C."/>
            <person name="Simmons D."/>
            <person name="Wilczek-Boney K."/>
            <person name="Hale W."/>
            <person name="Jakkamsetti A."/>
            <person name="Pham P."/>
            <person name="Ruth R."/>
            <person name="San Lucas F."/>
            <person name="Warren J."/>
            <person name="Zhang J."/>
            <person name="Zhao Z."/>
            <person name="Zhou C."/>
            <person name="Zhu D."/>
            <person name="Lee S."/>
            <person name="Bess C."/>
            <person name="Blankenburg K."/>
            <person name="Forbes L."/>
            <person name="Fu Q."/>
            <person name="Gubbala S."/>
            <person name="Hirani K."/>
            <person name="Jayaseelan J.C."/>
            <person name="Lara F."/>
            <person name="Munidasa M."/>
            <person name="Palculict T."/>
            <person name="Patil S."/>
            <person name="Pu L.-L."/>
            <person name="Saada N."/>
            <person name="Tang L."/>
            <person name="Weissenberger G."/>
            <person name="Zhu Y."/>
            <person name="Hemphill L."/>
            <person name="Shang Y."/>
            <person name="Youmans B."/>
            <person name="Ayvaz T."/>
            <person name="Ross M."/>
            <person name="Santibanez J."/>
            <person name="Aqrawi P."/>
            <person name="Gross S."/>
            <person name="Joshi V."/>
            <person name="Fowler G."/>
            <person name="Nazareth L."/>
            <person name="Reid J."/>
            <person name="Worley K."/>
            <person name="Petrosino J."/>
            <person name="Highlander S."/>
            <person name="Gibbs R."/>
        </authorList>
    </citation>
    <scope>NUCLEOTIDE SEQUENCE [LARGE SCALE GENOMIC DNA]</scope>
    <source>
        <strain evidence="1 2">ATCC 23263</strain>
    </source>
</reference>
<dbReference type="AlphaFoldDB" id="E6MFK5"/>
<dbReference type="Proteomes" id="UP000004754">
    <property type="component" value="Unassembled WGS sequence"/>
</dbReference>
<dbReference type="STRING" id="887929.HMP0721_0888"/>
<proteinExistence type="predicted"/>
<keyword evidence="2" id="KW-1185">Reference proteome</keyword>
<gene>
    <name evidence="1" type="ORF">HMP0721_0888</name>
</gene>
<name>E6MFK5_9FIRM</name>
<dbReference type="EMBL" id="AEQN01000014">
    <property type="protein sequence ID" value="EFV02122.1"/>
    <property type="molecule type" value="Genomic_DNA"/>
</dbReference>
<dbReference type="HOGENOM" id="CLU_2452265_0_0_9"/>
<comment type="caution">
    <text evidence="1">The sequence shown here is derived from an EMBL/GenBank/DDBJ whole genome shotgun (WGS) entry which is preliminary data.</text>
</comment>
<evidence type="ECO:0000313" key="1">
    <source>
        <dbReference type="EMBL" id="EFV02122.1"/>
    </source>
</evidence>
<evidence type="ECO:0000313" key="2">
    <source>
        <dbReference type="Proteomes" id="UP000004754"/>
    </source>
</evidence>
<protein>
    <submittedName>
        <fullName evidence="1">Uncharacterized protein</fullName>
    </submittedName>
</protein>
<sequence>MFFADAAISRANHFVPRFHLAQNAKSKMPGPSLCDEGPGIFRLHFYGAFTARLPAAAVIARSLDASMIKQIKMIRMTAITGTLFCMLSS</sequence>
<organism evidence="1 2">
    <name type="scientific">Pseudoramibacter alactolyticus ATCC 23263</name>
    <dbReference type="NCBI Taxonomy" id="887929"/>
    <lineage>
        <taxon>Bacteria</taxon>
        <taxon>Bacillati</taxon>
        <taxon>Bacillota</taxon>
        <taxon>Clostridia</taxon>
        <taxon>Eubacteriales</taxon>
        <taxon>Eubacteriaceae</taxon>
        <taxon>Pseudoramibacter</taxon>
    </lineage>
</organism>